<organism evidence="3 4">
    <name type="scientific">Cyclocybe aegerita</name>
    <name type="common">Black poplar mushroom</name>
    <name type="synonym">Agrocybe aegerita</name>
    <dbReference type="NCBI Taxonomy" id="1973307"/>
    <lineage>
        <taxon>Eukaryota</taxon>
        <taxon>Fungi</taxon>
        <taxon>Dikarya</taxon>
        <taxon>Basidiomycota</taxon>
        <taxon>Agaricomycotina</taxon>
        <taxon>Agaricomycetes</taxon>
        <taxon>Agaricomycetidae</taxon>
        <taxon>Agaricales</taxon>
        <taxon>Agaricineae</taxon>
        <taxon>Bolbitiaceae</taxon>
        <taxon>Cyclocybe</taxon>
    </lineage>
</organism>
<dbReference type="OrthoDB" id="2654851at2759"/>
<dbReference type="AlphaFoldDB" id="A0A8S0XD22"/>
<keyword evidence="4" id="KW-1185">Reference proteome</keyword>
<reference evidence="3 4" key="1">
    <citation type="submission" date="2020-01" db="EMBL/GenBank/DDBJ databases">
        <authorList>
            <person name="Gupta K D."/>
        </authorList>
    </citation>
    <scope>NUCLEOTIDE SEQUENCE [LARGE SCALE GENOMIC DNA]</scope>
</reference>
<dbReference type="PANTHER" id="PTHR10622">
    <property type="entry name" value="HET DOMAIN-CONTAINING PROTEIN"/>
    <property type="match status" value="1"/>
</dbReference>
<comment type="caution">
    <text evidence="3">The sequence shown here is derived from an EMBL/GenBank/DDBJ whole genome shotgun (WGS) entry which is preliminary data.</text>
</comment>
<evidence type="ECO:0000259" key="2">
    <source>
        <dbReference type="Pfam" id="PF06985"/>
    </source>
</evidence>
<evidence type="ECO:0000313" key="3">
    <source>
        <dbReference type="EMBL" id="CAA7257516.1"/>
    </source>
</evidence>
<protein>
    <recommendedName>
        <fullName evidence="2">Heterokaryon incompatibility domain-containing protein</fullName>
    </recommendedName>
</protein>
<name>A0A8S0XD22_CYCAE</name>
<dbReference type="PANTHER" id="PTHR10622:SF12">
    <property type="entry name" value="HET DOMAIN-CONTAINING PROTEIN"/>
    <property type="match status" value="1"/>
</dbReference>
<dbReference type="Proteomes" id="UP000467700">
    <property type="component" value="Unassembled WGS sequence"/>
</dbReference>
<feature type="region of interest" description="Disordered" evidence="1">
    <location>
        <begin position="457"/>
        <end position="484"/>
    </location>
</feature>
<proteinExistence type="predicted"/>
<gene>
    <name evidence="3" type="ORF">AAE3_LOCUS859</name>
</gene>
<feature type="domain" description="Heterokaryon incompatibility" evidence="2">
    <location>
        <begin position="83"/>
        <end position="173"/>
    </location>
</feature>
<sequence>MAVPREVADILREHVFDRMPIRLLKLPSMELIDRRQVFQHLLPRMSEIDDAWIEHRRTTTSKVVAFPSRKQLIQEGVVERTRYAILSHTWLDDDLEVTYNDAKQGRARTGLGYEKLARFCETAAQKHGVDLAWMDTICINKDSTSELDESIRSMYRWYQESHICIAYLLNTTSLEDMPGDRWFRRGWTLQELLAPDRLKFYNKNWEALTEDENDKPHTYGSSSPIHTAIEKATGITPFELQYFNPGVGDLETKMVWAAHRTTTRGEDRVYSLLGVFSVNIPIAYGEGVERAFFRLIEAILHAFRNVLGILNWASQPISHNIHSSRLIPSRPECYVGHPNVDLDGISLVPLEPMLLTHLGLRVRLLLVDTDTLTPPPEDSKKLLSEGKVRLQCHKDIQKEPTIVELLNVQDRDLFGPFRFTFKFTFGIWNVQESKGGVLLRDTCAALLFRIPHVNPTFFQPSDAPEGGGDAEQEPEEDDIDEHNLSPCKVDTKKVITFPSAIDFSRNLSNKDRLKRYKMKLCTVYL</sequence>
<feature type="compositionally biased region" description="Acidic residues" evidence="1">
    <location>
        <begin position="468"/>
        <end position="480"/>
    </location>
</feature>
<accession>A0A8S0XD22</accession>
<evidence type="ECO:0000313" key="4">
    <source>
        <dbReference type="Proteomes" id="UP000467700"/>
    </source>
</evidence>
<evidence type="ECO:0000256" key="1">
    <source>
        <dbReference type="SAM" id="MobiDB-lite"/>
    </source>
</evidence>
<dbReference type="InterPro" id="IPR010730">
    <property type="entry name" value="HET"/>
</dbReference>
<dbReference type="Pfam" id="PF06985">
    <property type="entry name" value="HET"/>
    <property type="match status" value="1"/>
</dbReference>
<dbReference type="EMBL" id="CACVBS010000001">
    <property type="protein sequence ID" value="CAA7257516.1"/>
    <property type="molecule type" value="Genomic_DNA"/>
</dbReference>